<gene>
    <name evidence="5" type="ORF">J42TS3_38210</name>
</gene>
<dbReference type="GO" id="GO:0005524">
    <property type="term" value="F:ATP binding"/>
    <property type="evidence" value="ECO:0007669"/>
    <property type="project" value="UniProtKB-KW"/>
</dbReference>
<dbReference type="PANTHER" id="PTHR42939">
    <property type="entry name" value="ABC TRANSPORTER ATP-BINDING PROTEIN ALBC-RELATED"/>
    <property type="match status" value="1"/>
</dbReference>
<organism evidence="5 6">
    <name type="scientific">Paenibacillus vini</name>
    <dbReference type="NCBI Taxonomy" id="1476024"/>
    <lineage>
        <taxon>Bacteria</taxon>
        <taxon>Bacillati</taxon>
        <taxon>Bacillota</taxon>
        <taxon>Bacilli</taxon>
        <taxon>Bacillales</taxon>
        <taxon>Paenibacillaceae</taxon>
        <taxon>Paenibacillus</taxon>
    </lineage>
</organism>
<name>A0ABQ4MFL6_9BACL</name>
<evidence type="ECO:0000259" key="4">
    <source>
        <dbReference type="PROSITE" id="PS50893"/>
    </source>
</evidence>
<keyword evidence="1" id="KW-0813">Transport</keyword>
<dbReference type="SUPFAM" id="SSF52540">
    <property type="entry name" value="P-loop containing nucleoside triphosphate hydrolases"/>
    <property type="match status" value="1"/>
</dbReference>
<evidence type="ECO:0000256" key="1">
    <source>
        <dbReference type="ARBA" id="ARBA00022448"/>
    </source>
</evidence>
<evidence type="ECO:0000256" key="2">
    <source>
        <dbReference type="ARBA" id="ARBA00022741"/>
    </source>
</evidence>
<dbReference type="SMART" id="SM00382">
    <property type="entry name" value="AAA"/>
    <property type="match status" value="1"/>
</dbReference>
<dbReference type="InterPro" id="IPR051782">
    <property type="entry name" value="ABC_Transporter_VariousFunc"/>
</dbReference>
<dbReference type="PANTHER" id="PTHR42939:SF1">
    <property type="entry name" value="ABC TRANSPORTER ATP-BINDING PROTEIN ALBC-RELATED"/>
    <property type="match status" value="1"/>
</dbReference>
<feature type="domain" description="ABC transporter" evidence="4">
    <location>
        <begin position="5"/>
        <end position="230"/>
    </location>
</feature>
<dbReference type="RefSeq" id="WP_211023520.1">
    <property type="nucleotide sequence ID" value="NZ_BOSL01000013.1"/>
</dbReference>
<evidence type="ECO:0000313" key="6">
    <source>
        <dbReference type="Proteomes" id="UP000679992"/>
    </source>
</evidence>
<dbReference type="Proteomes" id="UP000679992">
    <property type="component" value="Unassembled WGS sequence"/>
</dbReference>
<proteinExistence type="predicted"/>
<comment type="caution">
    <text evidence="5">The sequence shown here is derived from an EMBL/GenBank/DDBJ whole genome shotgun (WGS) entry which is preliminary data.</text>
</comment>
<dbReference type="EMBL" id="BOSL01000013">
    <property type="protein sequence ID" value="GIP54786.1"/>
    <property type="molecule type" value="Genomic_DNA"/>
</dbReference>
<dbReference type="Pfam" id="PF00005">
    <property type="entry name" value="ABC_tran"/>
    <property type="match status" value="1"/>
</dbReference>
<dbReference type="PROSITE" id="PS50893">
    <property type="entry name" value="ABC_TRANSPORTER_2"/>
    <property type="match status" value="1"/>
</dbReference>
<sequence length="300" mass="33658">MNPILECRQIAKNFGSTEAIRNVTTTFEEGAVHGLLGANGAGKTTLLHILSGLIYPSQGQVLYDGQQVHDNPAVTPNICLVKSDERSWADYKVKDLMHYCSLLLPYWDEKLATELLRKFRLPAKKKYKQLSRGMQSMVGIVKGLASGAPLTLFDEPTLGLDADMRETFYELMINDCGQRERTMILSTHQIDESSNLFQYITLLEQGVITSHMDKDAFVAQAHYLQGDSSQLLALVSDPHVLHEESLAGTTVLVWYGELDNRVELERRGIKISSVPLQKLFVYLTRKGNLNSEETNNGYFS</sequence>
<dbReference type="InterPro" id="IPR027417">
    <property type="entry name" value="P-loop_NTPase"/>
</dbReference>
<reference evidence="5 6" key="1">
    <citation type="submission" date="2021-03" db="EMBL/GenBank/DDBJ databases">
        <title>Antimicrobial resistance genes in bacteria isolated from Japanese honey, and their potential for conferring macrolide and lincosamide resistance in the American foulbrood pathogen Paenibacillus larvae.</title>
        <authorList>
            <person name="Okamoto M."/>
            <person name="Kumagai M."/>
            <person name="Kanamori H."/>
            <person name="Takamatsu D."/>
        </authorList>
    </citation>
    <scope>NUCLEOTIDE SEQUENCE [LARGE SCALE GENOMIC DNA]</scope>
    <source>
        <strain evidence="5 6">J42TS3</strain>
    </source>
</reference>
<keyword evidence="2" id="KW-0547">Nucleotide-binding</keyword>
<dbReference type="CDD" id="cd03230">
    <property type="entry name" value="ABC_DR_subfamily_A"/>
    <property type="match status" value="1"/>
</dbReference>
<keyword evidence="6" id="KW-1185">Reference proteome</keyword>
<keyword evidence="3 5" id="KW-0067">ATP-binding</keyword>
<dbReference type="InterPro" id="IPR003439">
    <property type="entry name" value="ABC_transporter-like_ATP-bd"/>
</dbReference>
<accession>A0ABQ4MFL6</accession>
<dbReference type="Gene3D" id="3.40.50.300">
    <property type="entry name" value="P-loop containing nucleotide triphosphate hydrolases"/>
    <property type="match status" value="1"/>
</dbReference>
<protein>
    <submittedName>
        <fullName evidence="5">ABC transporter ATP-binding protein</fullName>
    </submittedName>
</protein>
<dbReference type="InterPro" id="IPR003593">
    <property type="entry name" value="AAA+_ATPase"/>
</dbReference>
<evidence type="ECO:0000313" key="5">
    <source>
        <dbReference type="EMBL" id="GIP54786.1"/>
    </source>
</evidence>
<evidence type="ECO:0000256" key="3">
    <source>
        <dbReference type="ARBA" id="ARBA00022840"/>
    </source>
</evidence>